<keyword evidence="2" id="KW-0805">Transcription regulation</keyword>
<evidence type="ECO:0000256" key="5">
    <source>
        <dbReference type="ARBA" id="ARBA00023242"/>
    </source>
</evidence>
<evidence type="ECO:0000256" key="2">
    <source>
        <dbReference type="ARBA" id="ARBA00023015"/>
    </source>
</evidence>
<dbReference type="SUPFAM" id="SSF47459">
    <property type="entry name" value="HLH, helix-loop-helix DNA-binding domain"/>
    <property type="match status" value="1"/>
</dbReference>
<dbReference type="SMART" id="SM00353">
    <property type="entry name" value="HLH"/>
    <property type="match status" value="1"/>
</dbReference>
<evidence type="ECO:0000256" key="4">
    <source>
        <dbReference type="ARBA" id="ARBA00023163"/>
    </source>
</evidence>
<proteinExistence type="predicted"/>
<dbReference type="AlphaFoldDB" id="A0A2Z7BDV3"/>
<keyword evidence="8" id="KW-1185">Reference proteome</keyword>
<dbReference type="InterPro" id="IPR011598">
    <property type="entry name" value="bHLH_dom"/>
</dbReference>
<keyword evidence="5" id="KW-0539">Nucleus</keyword>
<dbReference type="Proteomes" id="UP000250235">
    <property type="component" value="Unassembled WGS sequence"/>
</dbReference>
<gene>
    <name evidence="7" type="ORF">F511_03693</name>
</gene>
<dbReference type="EMBL" id="KV006883">
    <property type="protein sequence ID" value="KZV32410.1"/>
    <property type="molecule type" value="Genomic_DNA"/>
</dbReference>
<keyword evidence="4" id="KW-0804">Transcription</keyword>
<dbReference type="InterPro" id="IPR045843">
    <property type="entry name" value="IND-like"/>
</dbReference>
<dbReference type="PANTHER" id="PTHR16223:SF109">
    <property type="entry name" value="BHLH DOMAIN-CONTAINING PROTEIN"/>
    <property type="match status" value="1"/>
</dbReference>
<evidence type="ECO:0000313" key="8">
    <source>
        <dbReference type="Proteomes" id="UP000250235"/>
    </source>
</evidence>
<dbReference type="OrthoDB" id="1627850at2759"/>
<evidence type="ECO:0000313" key="7">
    <source>
        <dbReference type="EMBL" id="KZV32410.1"/>
    </source>
</evidence>
<dbReference type="InterPro" id="IPR036638">
    <property type="entry name" value="HLH_DNA-bd_sf"/>
</dbReference>
<dbReference type="Gene3D" id="4.10.280.10">
    <property type="entry name" value="Helix-loop-helix DNA-binding domain"/>
    <property type="match status" value="1"/>
</dbReference>
<keyword evidence="3" id="KW-0238">DNA-binding</keyword>
<dbReference type="PANTHER" id="PTHR16223">
    <property type="entry name" value="TRANSCRIPTION FACTOR BHLH83-RELATED"/>
    <property type="match status" value="1"/>
</dbReference>
<dbReference type="GO" id="GO:0000978">
    <property type="term" value="F:RNA polymerase II cis-regulatory region sequence-specific DNA binding"/>
    <property type="evidence" value="ECO:0007669"/>
    <property type="project" value="TreeGrafter"/>
</dbReference>
<dbReference type="CDD" id="cd11393">
    <property type="entry name" value="bHLH_AtbHLH_like"/>
    <property type="match status" value="1"/>
</dbReference>
<accession>A0A2Z7BDV3</accession>
<organism evidence="7 8">
    <name type="scientific">Dorcoceras hygrometricum</name>
    <dbReference type="NCBI Taxonomy" id="472368"/>
    <lineage>
        <taxon>Eukaryota</taxon>
        <taxon>Viridiplantae</taxon>
        <taxon>Streptophyta</taxon>
        <taxon>Embryophyta</taxon>
        <taxon>Tracheophyta</taxon>
        <taxon>Spermatophyta</taxon>
        <taxon>Magnoliopsida</taxon>
        <taxon>eudicotyledons</taxon>
        <taxon>Gunneridae</taxon>
        <taxon>Pentapetalae</taxon>
        <taxon>asterids</taxon>
        <taxon>lamiids</taxon>
        <taxon>Lamiales</taxon>
        <taxon>Gesneriaceae</taxon>
        <taxon>Didymocarpoideae</taxon>
        <taxon>Trichosporeae</taxon>
        <taxon>Loxocarpinae</taxon>
        <taxon>Dorcoceras</taxon>
    </lineage>
</organism>
<dbReference type="GO" id="GO:0000981">
    <property type="term" value="F:DNA-binding transcription factor activity, RNA polymerase II-specific"/>
    <property type="evidence" value="ECO:0007669"/>
    <property type="project" value="TreeGrafter"/>
</dbReference>
<evidence type="ECO:0000259" key="6">
    <source>
        <dbReference type="PROSITE" id="PS50888"/>
    </source>
</evidence>
<dbReference type="GO" id="GO:0046983">
    <property type="term" value="F:protein dimerization activity"/>
    <property type="evidence" value="ECO:0007669"/>
    <property type="project" value="InterPro"/>
</dbReference>
<dbReference type="PROSITE" id="PS50888">
    <property type="entry name" value="BHLH"/>
    <property type="match status" value="1"/>
</dbReference>
<evidence type="ECO:0000256" key="3">
    <source>
        <dbReference type="ARBA" id="ARBA00023125"/>
    </source>
</evidence>
<comment type="subcellular location">
    <subcellularLocation>
        <location evidence="1">Nucleus</location>
    </subcellularLocation>
</comment>
<reference evidence="7 8" key="1">
    <citation type="journal article" date="2015" name="Proc. Natl. Acad. Sci. U.S.A.">
        <title>The resurrection genome of Boea hygrometrica: A blueprint for survival of dehydration.</title>
        <authorList>
            <person name="Xiao L."/>
            <person name="Yang G."/>
            <person name="Zhang L."/>
            <person name="Yang X."/>
            <person name="Zhao S."/>
            <person name="Ji Z."/>
            <person name="Zhou Q."/>
            <person name="Hu M."/>
            <person name="Wang Y."/>
            <person name="Chen M."/>
            <person name="Xu Y."/>
            <person name="Jin H."/>
            <person name="Xiao X."/>
            <person name="Hu G."/>
            <person name="Bao F."/>
            <person name="Hu Y."/>
            <person name="Wan P."/>
            <person name="Li L."/>
            <person name="Deng X."/>
            <person name="Kuang T."/>
            <person name="Xiang C."/>
            <person name="Zhu J.K."/>
            <person name="Oliver M.J."/>
            <person name="He Y."/>
        </authorList>
    </citation>
    <scope>NUCLEOTIDE SEQUENCE [LARGE SCALE GENOMIC DNA]</scope>
    <source>
        <strain evidence="8">cv. XS01</strain>
    </source>
</reference>
<feature type="domain" description="BHLH" evidence="6">
    <location>
        <begin position="130"/>
        <end position="179"/>
    </location>
</feature>
<evidence type="ECO:0000256" key="1">
    <source>
        <dbReference type="ARBA" id="ARBA00004123"/>
    </source>
</evidence>
<sequence length="287" mass="32469">MNNAFSDTGYIEELNHESAMKFVPVDLMANNSFRLVNEDDANQHYIVSQESNGIFQVPVSIPQLIWQTPQNYVMFLAESGYPEIQKISGLENHSQKQDRNEDYCNASQDYLGSVASATPLKYRSEASRKRSKERAYAADRSRRLKISLGLKALQDLFPHVKEGTKADLLDHVVDQVKYLQDQVKDLCQSKLGGEPSSSSFIFLEGDGHYLVCEQMLIGSLEEMMGKLLELYPSAALQLLQSRGLVLMPMAFAGELCESIRMLDMQVYYKLSFLRSSDLNNLYADSFT</sequence>
<name>A0A2Z7BDV3_9LAMI</name>
<protein>
    <recommendedName>
        <fullName evidence="6">BHLH domain-containing protein</fullName>
    </recommendedName>
</protein>
<dbReference type="GO" id="GO:0005634">
    <property type="term" value="C:nucleus"/>
    <property type="evidence" value="ECO:0007669"/>
    <property type="project" value="UniProtKB-SubCell"/>
</dbReference>
<dbReference type="InterPro" id="IPR045239">
    <property type="entry name" value="bHLH95_bHLH"/>
</dbReference>